<name>A0ABW7W935_9NOCA</name>
<comment type="caution">
    <text evidence="2">The sequence shown here is derived from an EMBL/GenBank/DDBJ whole genome shotgun (WGS) entry which is preliminary data.</text>
</comment>
<feature type="chain" id="PRO_5047306883" evidence="1">
    <location>
        <begin position="41"/>
        <end position="383"/>
    </location>
</feature>
<proteinExistence type="predicted"/>
<dbReference type="Pfam" id="PF10282">
    <property type="entry name" value="Lactonase"/>
    <property type="match status" value="1"/>
</dbReference>
<keyword evidence="1" id="KW-0732">Signal</keyword>
<evidence type="ECO:0000256" key="1">
    <source>
        <dbReference type="SAM" id="SignalP"/>
    </source>
</evidence>
<gene>
    <name evidence="2" type="ORF">ACH47G_03360</name>
</gene>
<evidence type="ECO:0000313" key="3">
    <source>
        <dbReference type="Proteomes" id="UP001611450"/>
    </source>
</evidence>
<reference evidence="2 3" key="1">
    <citation type="submission" date="2024-10" db="EMBL/GenBank/DDBJ databases">
        <title>The Natural Products Discovery Center: Release of the First 8490 Sequenced Strains for Exploring Actinobacteria Biosynthetic Diversity.</title>
        <authorList>
            <person name="Kalkreuter E."/>
            <person name="Kautsar S.A."/>
            <person name="Yang D."/>
            <person name="Bader C.D."/>
            <person name="Teijaro C.N."/>
            <person name="Fluegel L."/>
            <person name="Davis C.M."/>
            <person name="Simpson J.R."/>
            <person name="Lauterbach L."/>
            <person name="Steele A.D."/>
            <person name="Gui C."/>
            <person name="Meng S."/>
            <person name="Li G."/>
            <person name="Viehrig K."/>
            <person name="Ye F."/>
            <person name="Su P."/>
            <person name="Kiefer A.F."/>
            <person name="Nichols A."/>
            <person name="Cepeda A.J."/>
            <person name="Yan W."/>
            <person name="Fan B."/>
            <person name="Jiang Y."/>
            <person name="Adhikari A."/>
            <person name="Zheng C.-J."/>
            <person name="Schuster L."/>
            <person name="Cowan T.M."/>
            <person name="Smanski M.J."/>
            <person name="Chevrette M.G."/>
            <person name="De Carvalho L.P.S."/>
            <person name="Shen B."/>
        </authorList>
    </citation>
    <scope>NUCLEOTIDE SEQUENCE [LARGE SCALE GENOMIC DNA]</scope>
    <source>
        <strain evidence="2 3">NPDC019626</strain>
    </source>
</reference>
<dbReference type="SUPFAM" id="SSF50974">
    <property type="entry name" value="Nitrous oxide reductase, N-terminal domain"/>
    <property type="match status" value="1"/>
</dbReference>
<dbReference type="PANTHER" id="PTHR47197:SF3">
    <property type="entry name" value="DIHYDRO-HEME D1 DEHYDROGENASE"/>
    <property type="match status" value="1"/>
</dbReference>
<dbReference type="InterPro" id="IPR015943">
    <property type="entry name" value="WD40/YVTN_repeat-like_dom_sf"/>
</dbReference>
<dbReference type="InterPro" id="IPR019405">
    <property type="entry name" value="Lactonase_7-beta_prop"/>
</dbReference>
<keyword evidence="3" id="KW-1185">Reference proteome</keyword>
<protein>
    <submittedName>
        <fullName evidence="2">Lactonase family protein</fullName>
    </submittedName>
</protein>
<sequence length="383" mass="39414">MTFDSTSSGGRSRWRRRVLIPALAAIVLPGFTATAPPAAADTAGYHLYAHGFLSAGLAGYNATDSGQPTPIAGRPTPGALNWPQAATPDGRFLFAAPGSDPRLIPYAIGADGGLTPGTALPLPDVPVDIAFAPNGRDGYVLVGLHNARVVPVRIGADGTPVANGAPVPFGDAADGVASGTVSPDGRHLYVASLLLRQVLVFDIGADGSVSPVKQRVGTGLNPIYPRVSPDGRHVYVVNEISGSVSGYARAEDGTLTEIAGSPFPTGLLPHVSSMTPDGRFLYVPNMGSGHISSFAVQPDGVLIPLPDVDFAPGKHGTFAEATVLSPSGTTLWALGTDPLRGGEEILHRFRIGPDGVLDLDESVDSYTGTYVADGRTLSLAATR</sequence>
<dbReference type="EMBL" id="JBIRXV010000001">
    <property type="protein sequence ID" value="MFI2319500.1"/>
    <property type="molecule type" value="Genomic_DNA"/>
</dbReference>
<dbReference type="PANTHER" id="PTHR47197">
    <property type="entry name" value="PROTEIN NIRF"/>
    <property type="match status" value="1"/>
</dbReference>
<dbReference type="Gene3D" id="2.130.10.10">
    <property type="entry name" value="YVTN repeat-like/Quinoprotein amine dehydrogenase"/>
    <property type="match status" value="1"/>
</dbReference>
<dbReference type="InterPro" id="IPR051200">
    <property type="entry name" value="Host-pathogen_enzymatic-act"/>
</dbReference>
<dbReference type="RefSeq" id="WP_396945722.1">
    <property type="nucleotide sequence ID" value="NZ_JBIRXV010000001.1"/>
</dbReference>
<accession>A0ABW7W935</accession>
<dbReference type="Proteomes" id="UP001611450">
    <property type="component" value="Unassembled WGS sequence"/>
</dbReference>
<feature type="signal peptide" evidence="1">
    <location>
        <begin position="1"/>
        <end position="40"/>
    </location>
</feature>
<dbReference type="InterPro" id="IPR011045">
    <property type="entry name" value="N2O_reductase_N"/>
</dbReference>
<organism evidence="2 3">
    <name type="scientific">Nocardia beijingensis</name>
    <dbReference type="NCBI Taxonomy" id="95162"/>
    <lineage>
        <taxon>Bacteria</taxon>
        <taxon>Bacillati</taxon>
        <taxon>Actinomycetota</taxon>
        <taxon>Actinomycetes</taxon>
        <taxon>Mycobacteriales</taxon>
        <taxon>Nocardiaceae</taxon>
        <taxon>Nocardia</taxon>
    </lineage>
</organism>
<evidence type="ECO:0000313" key="2">
    <source>
        <dbReference type="EMBL" id="MFI2319500.1"/>
    </source>
</evidence>